<dbReference type="InterPro" id="IPR044143">
    <property type="entry name" value="GlgB_N_E_set_prok"/>
</dbReference>
<dbReference type="EMBL" id="CP118246">
    <property type="protein sequence ID" value="WDR03875.1"/>
    <property type="molecule type" value="Genomic_DNA"/>
</dbReference>
<dbReference type="InterPro" id="IPR054169">
    <property type="entry name" value="GlgB_N"/>
</dbReference>
<keyword evidence="8 10" id="KW-0320">Glycogen biosynthesis</keyword>
<dbReference type="CDD" id="cd02855">
    <property type="entry name" value="E_set_GBE_prok_N"/>
    <property type="match status" value="1"/>
</dbReference>
<evidence type="ECO:0000256" key="4">
    <source>
        <dbReference type="ARBA" id="ARBA00009000"/>
    </source>
</evidence>
<reference evidence="12 13" key="1">
    <citation type="submission" date="2023-02" db="EMBL/GenBank/DDBJ databases">
        <title>Devosia algicola sp. nov., isolated from the phycosphere of marine algae.</title>
        <authorList>
            <person name="Kim J.M."/>
            <person name="Lee J.K."/>
            <person name="Choi B.J."/>
            <person name="Bayburt H."/>
            <person name="Jeon C.O."/>
        </authorList>
    </citation>
    <scope>NUCLEOTIDE SEQUENCE [LARGE SCALE GENOMIC DNA]</scope>
    <source>
        <strain evidence="12 13">G20-9</strain>
    </source>
</reference>
<comment type="pathway">
    <text evidence="3 10">Glycan biosynthesis; glycogen biosynthesis.</text>
</comment>
<name>A0ABY7YRC3_9HYPH</name>
<dbReference type="CDD" id="cd11322">
    <property type="entry name" value="AmyAc_Glg_BE"/>
    <property type="match status" value="1"/>
</dbReference>
<dbReference type="PANTHER" id="PTHR43651:SF3">
    <property type="entry name" value="1,4-ALPHA-GLUCAN-BRANCHING ENZYME"/>
    <property type="match status" value="1"/>
</dbReference>
<dbReference type="SUPFAM" id="SSF51011">
    <property type="entry name" value="Glycosyl hydrolase domain"/>
    <property type="match status" value="1"/>
</dbReference>
<keyword evidence="13" id="KW-1185">Reference proteome</keyword>
<evidence type="ECO:0000259" key="11">
    <source>
        <dbReference type="SMART" id="SM00642"/>
    </source>
</evidence>
<accession>A0ABY7YRC3</accession>
<keyword evidence="7 10" id="KW-0808">Transferase</keyword>
<evidence type="ECO:0000313" key="13">
    <source>
        <dbReference type="Proteomes" id="UP001220530"/>
    </source>
</evidence>
<comment type="similarity">
    <text evidence="4 10">Belongs to the glycosyl hydrolase 13 family. GlgB subfamily.</text>
</comment>
<evidence type="ECO:0000256" key="10">
    <source>
        <dbReference type="HAMAP-Rule" id="MF_00685"/>
    </source>
</evidence>
<feature type="active site" description="Nucleophile" evidence="10">
    <location>
        <position position="410"/>
    </location>
</feature>
<keyword evidence="6 10" id="KW-0328">Glycosyltransferase</keyword>
<dbReference type="GO" id="GO:0003844">
    <property type="term" value="F:1,4-alpha-glucan branching enzyme activity"/>
    <property type="evidence" value="ECO:0007669"/>
    <property type="project" value="UniProtKB-EC"/>
</dbReference>
<dbReference type="InterPro" id="IPR006407">
    <property type="entry name" value="GlgB"/>
</dbReference>
<organism evidence="12 13">
    <name type="scientific">Devosia algicola</name>
    <dbReference type="NCBI Taxonomy" id="3026418"/>
    <lineage>
        <taxon>Bacteria</taxon>
        <taxon>Pseudomonadati</taxon>
        <taxon>Pseudomonadota</taxon>
        <taxon>Alphaproteobacteria</taxon>
        <taxon>Hyphomicrobiales</taxon>
        <taxon>Devosiaceae</taxon>
        <taxon>Devosia</taxon>
    </lineage>
</organism>
<dbReference type="Gene3D" id="2.60.40.10">
    <property type="entry name" value="Immunoglobulins"/>
    <property type="match status" value="1"/>
</dbReference>
<protein>
    <recommendedName>
        <fullName evidence="10">1,4-alpha-glucan branching enzyme GlgB</fullName>
        <ecNumber evidence="10">2.4.1.18</ecNumber>
    </recommendedName>
    <alternativeName>
        <fullName evidence="10">1,4-alpha-D-glucan:1,4-alpha-D-glucan 6-glucosyl-transferase</fullName>
    </alternativeName>
    <alternativeName>
        <fullName evidence="10">Alpha-(1-&gt;4)-glucan branching enzyme</fullName>
    </alternativeName>
    <alternativeName>
        <fullName evidence="10">Glycogen branching enzyme</fullName>
        <shortName evidence="10">BE</shortName>
    </alternativeName>
</protein>
<dbReference type="InterPro" id="IPR017853">
    <property type="entry name" value="GH"/>
</dbReference>
<proteinExistence type="inferred from homology"/>
<dbReference type="Gene3D" id="2.60.40.1180">
    <property type="entry name" value="Golgi alpha-mannosidase II"/>
    <property type="match status" value="1"/>
</dbReference>
<dbReference type="NCBIfam" id="NF008967">
    <property type="entry name" value="PRK12313.1"/>
    <property type="match status" value="1"/>
</dbReference>
<evidence type="ECO:0000256" key="1">
    <source>
        <dbReference type="ARBA" id="ARBA00000826"/>
    </source>
</evidence>
<evidence type="ECO:0000256" key="2">
    <source>
        <dbReference type="ARBA" id="ARBA00002953"/>
    </source>
</evidence>
<feature type="domain" description="Glycosyl hydrolase family 13 catalytic" evidence="11">
    <location>
        <begin position="253"/>
        <end position="622"/>
    </location>
</feature>
<dbReference type="InterPro" id="IPR006048">
    <property type="entry name" value="A-amylase/branching_C"/>
</dbReference>
<dbReference type="InterPro" id="IPR013783">
    <property type="entry name" value="Ig-like_fold"/>
</dbReference>
<dbReference type="NCBIfam" id="NF003811">
    <property type="entry name" value="PRK05402.1"/>
    <property type="match status" value="1"/>
</dbReference>
<dbReference type="HAMAP" id="MF_00685">
    <property type="entry name" value="GlgB"/>
    <property type="match status" value="1"/>
</dbReference>
<keyword evidence="9 10" id="KW-0119">Carbohydrate metabolism</keyword>
<evidence type="ECO:0000256" key="5">
    <source>
        <dbReference type="ARBA" id="ARBA00022600"/>
    </source>
</evidence>
<dbReference type="InterPro" id="IPR004193">
    <property type="entry name" value="Glyco_hydro_13_N"/>
</dbReference>
<dbReference type="Gene3D" id="3.20.20.80">
    <property type="entry name" value="Glycosidases"/>
    <property type="match status" value="1"/>
</dbReference>
<dbReference type="InterPro" id="IPR014756">
    <property type="entry name" value="Ig_E-set"/>
</dbReference>
<sequence length="731" mass="82801">MKKESWQAKSDEVEAVVNGRHANPFGFLGLQQVGEQFVLRAFVPHAEMLTAFTLDGEKLGVLVPRHGGGFFEGKVEISRRQPIRYRAKNATGEWDAFDPYTFGPVLGPMDDYYIGEGSHLRLFDKLGGHEMEFDGVHGTHFAVWAPNAQRVSVVGPFNDWDGRRNPMRKRFDTGIWEVFVPVLGTGTIYKFEIVGADGVLLPLKADPFARQSEMRPRTASVVPDPTPFTWTDGQYLEERAKRDWRRTPMAIYEVHLGSWRRRPDGSFMSYDQLAEQLVPYVADMGYTHIELLPITEHPFDPSWGYQPIGLYSPTARHGDPAGFARFVDAAHQAGLGVILDWVPAHFPTDEHGLANFDGTSLYEHSDPRQGFHPDWNTAIYNFGRKEVVSFLVNNALYWLETFHLDGLRVDAVASMLYLDYSRQSGEWVPNKFGGNENIEAVEFLKRVNSEAYRLHPGTFMIAEESTAWPGVSQPVHAGGLGFGFKWNMGFMNDTLNYMSREAVHRRYHHNDMTFAAVYGFSENFVLPLSHDEVVHGKKSLLEKMPGDDWQKFANLRAYFAFMWGFPGKKLLFMGQEFAQREEWSEARALDWWLLDAGMHEGVRRLITDLNTAYRQMPALHARDCEPEGFEWIIGNDHANSVFAWVRKAPGEEPVVVVANMTPVPRDNYVIPMPKVGKWVERINTDAGWYSGSNSGNQGGVKALAGKGGHWPAYASLHLPPLSTLYLKFEAD</sequence>
<evidence type="ECO:0000256" key="9">
    <source>
        <dbReference type="ARBA" id="ARBA00023277"/>
    </source>
</evidence>
<dbReference type="PIRSF" id="PIRSF000463">
    <property type="entry name" value="GlgB"/>
    <property type="match status" value="1"/>
</dbReference>
<comment type="catalytic activity">
    <reaction evidence="1 10">
        <text>Transfers a segment of a (1-&gt;4)-alpha-D-glucan chain to a primary hydroxy group in a similar glucan chain.</text>
        <dbReference type="EC" id="2.4.1.18"/>
    </reaction>
</comment>
<dbReference type="NCBIfam" id="TIGR01515">
    <property type="entry name" value="branching_enzym"/>
    <property type="match status" value="1"/>
</dbReference>
<comment type="function">
    <text evidence="2 10">Catalyzes the formation of the alpha-1,6-glucosidic linkages in glycogen by scission of a 1,4-alpha-linked oligosaccharide from growing alpha-1,4-glucan chains and the subsequent attachment of the oligosaccharide to the alpha-1,6 position.</text>
</comment>
<keyword evidence="5 10" id="KW-0321">Glycogen metabolism</keyword>
<evidence type="ECO:0000256" key="6">
    <source>
        <dbReference type="ARBA" id="ARBA00022676"/>
    </source>
</evidence>
<evidence type="ECO:0000256" key="3">
    <source>
        <dbReference type="ARBA" id="ARBA00004964"/>
    </source>
</evidence>
<evidence type="ECO:0000313" key="12">
    <source>
        <dbReference type="EMBL" id="WDR03875.1"/>
    </source>
</evidence>
<dbReference type="Pfam" id="PF02806">
    <property type="entry name" value="Alpha-amylase_C"/>
    <property type="match status" value="1"/>
</dbReference>
<dbReference type="EC" id="2.4.1.18" evidence="10"/>
<dbReference type="SUPFAM" id="SSF51445">
    <property type="entry name" value="(Trans)glycosidases"/>
    <property type="match status" value="1"/>
</dbReference>
<comment type="subunit">
    <text evidence="10">Monomer.</text>
</comment>
<gene>
    <name evidence="10 12" type="primary">glgB</name>
    <name evidence="12" type="ORF">PSQ19_07530</name>
</gene>
<evidence type="ECO:0000256" key="7">
    <source>
        <dbReference type="ARBA" id="ARBA00022679"/>
    </source>
</evidence>
<dbReference type="Proteomes" id="UP001220530">
    <property type="component" value="Chromosome"/>
</dbReference>
<dbReference type="InterPro" id="IPR013780">
    <property type="entry name" value="Glyco_hydro_b"/>
</dbReference>
<dbReference type="SMART" id="SM00642">
    <property type="entry name" value="Aamy"/>
    <property type="match status" value="1"/>
</dbReference>
<dbReference type="RefSeq" id="WP_282220262.1">
    <property type="nucleotide sequence ID" value="NZ_CP118246.1"/>
</dbReference>
<dbReference type="Pfam" id="PF22019">
    <property type="entry name" value="GlgB_N"/>
    <property type="match status" value="1"/>
</dbReference>
<dbReference type="SUPFAM" id="SSF81296">
    <property type="entry name" value="E set domains"/>
    <property type="match status" value="2"/>
</dbReference>
<dbReference type="InterPro" id="IPR006047">
    <property type="entry name" value="GH13_cat_dom"/>
</dbReference>
<dbReference type="PANTHER" id="PTHR43651">
    <property type="entry name" value="1,4-ALPHA-GLUCAN-BRANCHING ENZYME"/>
    <property type="match status" value="1"/>
</dbReference>
<dbReference type="Pfam" id="PF02922">
    <property type="entry name" value="CBM_48"/>
    <property type="match status" value="1"/>
</dbReference>
<evidence type="ECO:0000256" key="8">
    <source>
        <dbReference type="ARBA" id="ARBA00023056"/>
    </source>
</evidence>
<dbReference type="InterPro" id="IPR037439">
    <property type="entry name" value="Branching_enzy"/>
</dbReference>
<feature type="active site" description="Proton donor" evidence="10">
    <location>
        <position position="463"/>
    </location>
</feature>